<proteinExistence type="predicted"/>
<dbReference type="SUPFAM" id="SSF69065">
    <property type="entry name" value="RNase III domain-like"/>
    <property type="match status" value="1"/>
</dbReference>
<keyword evidence="1" id="KW-0694">RNA-binding</keyword>
<dbReference type="CDD" id="cd00593">
    <property type="entry name" value="RIBOc"/>
    <property type="match status" value="1"/>
</dbReference>
<dbReference type="EMBL" id="BGPR01001694">
    <property type="protein sequence ID" value="GBM59675.1"/>
    <property type="molecule type" value="Genomic_DNA"/>
</dbReference>
<accession>A0A4Y2H3N8</accession>
<dbReference type="GO" id="GO:0003723">
    <property type="term" value="F:RNA binding"/>
    <property type="evidence" value="ECO:0007669"/>
    <property type="project" value="UniProtKB-KW"/>
</dbReference>
<dbReference type="InterPro" id="IPR000999">
    <property type="entry name" value="RNase_III_dom"/>
</dbReference>
<dbReference type="GO" id="GO:0031053">
    <property type="term" value="P:primary miRNA processing"/>
    <property type="evidence" value="ECO:0007669"/>
    <property type="project" value="TreeGrafter"/>
</dbReference>
<name>A0A4Y2H3N8_ARAVE</name>
<dbReference type="InterPro" id="IPR036389">
    <property type="entry name" value="RNase_III_sf"/>
</dbReference>
<protein>
    <submittedName>
        <fullName evidence="3">Ribonuclease 3</fullName>
    </submittedName>
</protein>
<evidence type="ECO:0000259" key="2">
    <source>
        <dbReference type="PROSITE" id="PS50142"/>
    </source>
</evidence>
<evidence type="ECO:0000313" key="4">
    <source>
        <dbReference type="Proteomes" id="UP000499080"/>
    </source>
</evidence>
<dbReference type="OrthoDB" id="67027at2759"/>
<dbReference type="Gene3D" id="1.10.1520.10">
    <property type="entry name" value="Ribonuclease III domain"/>
    <property type="match status" value="1"/>
</dbReference>
<keyword evidence="4" id="KW-1185">Reference proteome</keyword>
<dbReference type="Proteomes" id="UP000499080">
    <property type="component" value="Unassembled WGS sequence"/>
</dbReference>
<dbReference type="GO" id="GO:0031054">
    <property type="term" value="P:pre-miRNA processing"/>
    <property type="evidence" value="ECO:0007669"/>
    <property type="project" value="TreeGrafter"/>
</dbReference>
<dbReference type="PANTHER" id="PTHR11207:SF0">
    <property type="entry name" value="RIBONUCLEASE 3"/>
    <property type="match status" value="1"/>
</dbReference>
<dbReference type="PROSITE" id="PS00517">
    <property type="entry name" value="RNASE_3_1"/>
    <property type="match status" value="1"/>
</dbReference>
<dbReference type="AlphaFoldDB" id="A0A4Y2H3N8"/>
<gene>
    <name evidence="3" type="primary">DROSHA_1</name>
    <name evidence="3" type="ORF">AVEN_186989_1</name>
</gene>
<reference evidence="3 4" key="1">
    <citation type="journal article" date="2019" name="Sci. Rep.">
        <title>Orb-weaving spider Araneus ventricosus genome elucidates the spidroin gene catalogue.</title>
        <authorList>
            <person name="Kono N."/>
            <person name="Nakamura H."/>
            <person name="Ohtoshi R."/>
            <person name="Moran D.A.P."/>
            <person name="Shinohara A."/>
            <person name="Yoshida Y."/>
            <person name="Fujiwara M."/>
            <person name="Mori M."/>
            <person name="Tomita M."/>
            <person name="Arakawa K."/>
        </authorList>
    </citation>
    <scope>NUCLEOTIDE SEQUENCE [LARGE SCALE GENOMIC DNA]</scope>
</reference>
<evidence type="ECO:0000313" key="3">
    <source>
        <dbReference type="EMBL" id="GBM59675.1"/>
    </source>
</evidence>
<sequence length="130" mass="14538">MSRFGSQQEATSSINHNERLEFLGDAVVEFLSSIHLFYMFPDLEEGGLATYRAAIVQNQHLAVLSKEEWMSIDEEIPVAATLTDLEICQAICEHDQAIKLGDSDMDECVEENPPANAEMRQSFDILKCGV</sequence>
<dbReference type="PROSITE" id="PS50142">
    <property type="entry name" value="RNASE_3_2"/>
    <property type="match status" value="1"/>
</dbReference>
<dbReference type="Pfam" id="PF00636">
    <property type="entry name" value="Ribonuclease_3"/>
    <property type="match status" value="1"/>
</dbReference>
<dbReference type="GO" id="GO:0070877">
    <property type="term" value="C:microprocessor complex"/>
    <property type="evidence" value="ECO:0007669"/>
    <property type="project" value="TreeGrafter"/>
</dbReference>
<evidence type="ECO:0000256" key="1">
    <source>
        <dbReference type="ARBA" id="ARBA00022884"/>
    </source>
</evidence>
<feature type="domain" description="RNase III" evidence="2">
    <location>
        <begin position="15"/>
        <end position="67"/>
    </location>
</feature>
<comment type="caution">
    <text evidence="3">The sequence shown here is derived from an EMBL/GenBank/DDBJ whole genome shotgun (WGS) entry which is preliminary data.</text>
</comment>
<dbReference type="PANTHER" id="PTHR11207">
    <property type="entry name" value="RIBONUCLEASE III"/>
    <property type="match status" value="1"/>
</dbReference>
<dbReference type="GO" id="GO:0004525">
    <property type="term" value="F:ribonuclease III activity"/>
    <property type="evidence" value="ECO:0007669"/>
    <property type="project" value="InterPro"/>
</dbReference>
<dbReference type="SMART" id="SM00535">
    <property type="entry name" value="RIBOc"/>
    <property type="match status" value="1"/>
</dbReference>
<organism evidence="3 4">
    <name type="scientific">Araneus ventricosus</name>
    <name type="common">Orbweaver spider</name>
    <name type="synonym">Epeira ventricosa</name>
    <dbReference type="NCBI Taxonomy" id="182803"/>
    <lineage>
        <taxon>Eukaryota</taxon>
        <taxon>Metazoa</taxon>
        <taxon>Ecdysozoa</taxon>
        <taxon>Arthropoda</taxon>
        <taxon>Chelicerata</taxon>
        <taxon>Arachnida</taxon>
        <taxon>Araneae</taxon>
        <taxon>Araneomorphae</taxon>
        <taxon>Entelegynae</taxon>
        <taxon>Araneoidea</taxon>
        <taxon>Araneidae</taxon>
        <taxon>Araneus</taxon>
    </lineage>
</organism>